<keyword evidence="1" id="KW-0813">Transport</keyword>
<dbReference type="PANTHER" id="PTHR42859:SF10">
    <property type="entry name" value="DIMETHYLSULFOXIDE REDUCTASE CHAIN B"/>
    <property type="match status" value="1"/>
</dbReference>
<dbReference type="InterPro" id="IPR017896">
    <property type="entry name" value="4Fe4S_Fe-S-bd"/>
</dbReference>
<dbReference type="CDD" id="cd10550">
    <property type="entry name" value="DMSOR_beta_like"/>
    <property type="match status" value="1"/>
</dbReference>
<evidence type="ECO:0000256" key="6">
    <source>
        <dbReference type="ARBA" id="ARBA00023014"/>
    </source>
</evidence>
<comment type="caution">
    <text evidence="8">The sequence shown here is derived from an EMBL/GenBank/DDBJ whole genome shotgun (WGS) entry which is preliminary data.</text>
</comment>
<evidence type="ECO:0000313" key="9">
    <source>
        <dbReference type="Proteomes" id="UP000178082"/>
    </source>
</evidence>
<dbReference type="PROSITE" id="PS51379">
    <property type="entry name" value="4FE4S_FER_2"/>
    <property type="match status" value="3"/>
</dbReference>
<dbReference type="GO" id="GO:0051539">
    <property type="term" value="F:4 iron, 4 sulfur cluster binding"/>
    <property type="evidence" value="ECO:0007669"/>
    <property type="project" value="UniProtKB-KW"/>
</dbReference>
<dbReference type="PROSITE" id="PS00198">
    <property type="entry name" value="4FE4S_FER_1"/>
    <property type="match status" value="1"/>
</dbReference>
<organism evidence="8 9">
    <name type="scientific">Candidatus Schekmanbacteria bacterium RIFCSPLOWO2_12_FULL_38_15</name>
    <dbReference type="NCBI Taxonomy" id="1817883"/>
    <lineage>
        <taxon>Bacteria</taxon>
        <taxon>Candidatus Schekmaniibacteriota</taxon>
    </lineage>
</organism>
<feature type="domain" description="4Fe-4S ferredoxin-type" evidence="7">
    <location>
        <begin position="44"/>
        <end position="77"/>
    </location>
</feature>
<dbReference type="InterPro" id="IPR050294">
    <property type="entry name" value="RnfB_subfamily"/>
</dbReference>
<keyword evidence="3" id="KW-0479">Metal-binding</keyword>
<dbReference type="STRING" id="1817883.A3G31_06010"/>
<dbReference type="AlphaFoldDB" id="A0A1F7SC97"/>
<keyword evidence="2" id="KW-0004">4Fe-4S</keyword>
<evidence type="ECO:0000256" key="3">
    <source>
        <dbReference type="ARBA" id="ARBA00022723"/>
    </source>
</evidence>
<dbReference type="PANTHER" id="PTHR42859">
    <property type="entry name" value="OXIDOREDUCTASE"/>
    <property type="match status" value="1"/>
</dbReference>
<evidence type="ECO:0000256" key="2">
    <source>
        <dbReference type="ARBA" id="ARBA00022485"/>
    </source>
</evidence>
<feature type="domain" description="4Fe-4S ferredoxin-type" evidence="7">
    <location>
        <begin position="5"/>
        <end position="35"/>
    </location>
</feature>
<evidence type="ECO:0000256" key="1">
    <source>
        <dbReference type="ARBA" id="ARBA00022448"/>
    </source>
</evidence>
<accession>A0A1F7SC97</accession>
<protein>
    <recommendedName>
        <fullName evidence="7">4Fe-4S ferredoxin-type domain-containing protein</fullName>
    </recommendedName>
</protein>
<evidence type="ECO:0000259" key="7">
    <source>
        <dbReference type="PROSITE" id="PS51379"/>
    </source>
</evidence>
<sequence length="161" mass="17255">MSQQKVIMINADKCCGCRVCEMACALYNEKECSPSLSRIRVVRNEAEGDSFPVGCALCTKAVCVEVCPTGANQIDPNTGTGVIIEEKCVGCRACVRACPFGAAGISYKTGKAFKCNVCNGDPQCVLHCPTNCLEYAPAELTIRHRRRALADDVISKLKGEA</sequence>
<dbReference type="GO" id="GO:0046872">
    <property type="term" value="F:metal ion binding"/>
    <property type="evidence" value="ECO:0007669"/>
    <property type="project" value="UniProtKB-KW"/>
</dbReference>
<name>A0A1F7SC97_9BACT</name>
<keyword evidence="6" id="KW-0411">Iron-sulfur</keyword>
<proteinExistence type="predicted"/>
<evidence type="ECO:0000256" key="4">
    <source>
        <dbReference type="ARBA" id="ARBA00022982"/>
    </source>
</evidence>
<dbReference type="InterPro" id="IPR017900">
    <property type="entry name" value="4Fe4S_Fe_S_CS"/>
</dbReference>
<keyword evidence="4" id="KW-0249">Electron transport</keyword>
<reference evidence="8 9" key="1">
    <citation type="journal article" date="2016" name="Nat. Commun.">
        <title>Thousands of microbial genomes shed light on interconnected biogeochemical processes in an aquifer system.</title>
        <authorList>
            <person name="Anantharaman K."/>
            <person name="Brown C.T."/>
            <person name="Hug L.A."/>
            <person name="Sharon I."/>
            <person name="Castelle C.J."/>
            <person name="Probst A.J."/>
            <person name="Thomas B.C."/>
            <person name="Singh A."/>
            <person name="Wilkins M.J."/>
            <person name="Karaoz U."/>
            <person name="Brodie E.L."/>
            <person name="Williams K.H."/>
            <person name="Hubbard S.S."/>
            <person name="Banfield J.F."/>
        </authorList>
    </citation>
    <scope>NUCLEOTIDE SEQUENCE [LARGE SCALE GENOMIC DNA]</scope>
</reference>
<dbReference type="SUPFAM" id="SSF54862">
    <property type="entry name" value="4Fe-4S ferredoxins"/>
    <property type="match status" value="1"/>
</dbReference>
<dbReference type="Pfam" id="PF13247">
    <property type="entry name" value="Fer4_11"/>
    <property type="match status" value="1"/>
</dbReference>
<feature type="domain" description="4Fe-4S ferredoxin-type" evidence="7">
    <location>
        <begin position="79"/>
        <end position="108"/>
    </location>
</feature>
<evidence type="ECO:0000256" key="5">
    <source>
        <dbReference type="ARBA" id="ARBA00023004"/>
    </source>
</evidence>
<evidence type="ECO:0000313" key="8">
    <source>
        <dbReference type="EMBL" id="OGL51406.1"/>
    </source>
</evidence>
<keyword evidence="5" id="KW-0408">Iron</keyword>
<dbReference type="EMBL" id="MGDI01000042">
    <property type="protein sequence ID" value="OGL51406.1"/>
    <property type="molecule type" value="Genomic_DNA"/>
</dbReference>
<dbReference type="Proteomes" id="UP000178082">
    <property type="component" value="Unassembled WGS sequence"/>
</dbReference>
<dbReference type="Gene3D" id="3.30.70.20">
    <property type="match status" value="2"/>
</dbReference>
<gene>
    <name evidence="8" type="ORF">A3G31_06010</name>
</gene>